<dbReference type="Proteomes" id="UP000700706">
    <property type="component" value="Unassembled WGS sequence"/>
</dbReference>
<dbReference type="AlphaFoldDB" id="A0A952KDS4"/>
<feature type="transmembrane region" description="Helical" evidence="1">
    <location>
        <begin position="141"/>
        <end position="161"/>
    </location>
</feature>
<feature type="transmembrane region" description="Helical" evidence="1">
    <location>
        <begin position="204"/>
        <end position="232"/>
    </location>
</feature>
<dbReference type="EMBL" id="JAEKLZ010000176">
    <property type="protein sequence ID" value="MBW8725572.1"/>
    <property type="molecule type" value="Genomic_DNA"/>
</dbReference>
<evidence type="ECO:0000256" key="1">
    <source>
        <dbReference type="SAM" id="Phobius"/>
    </source>
</evidence>
<keyword evidence="1" id="KW-1133">Transmembrane helix</keyword>
<keyword evidence="1" id="KW-0812">Transmembrane</keyword>
<reference evidence="2" key="1">
    <citation type="submission" date="2020-06" db="EMBL/GenBank/DDBJ databases">
        <title>Stable isotope informed genome-resolved metagenomics uncovers potential trophic interactions in rhizosphere soil.</title>
        <authorList>
            <person name="Starr E.P."/>
            <person name="Shi S."/>
            <person name="Blazewicz S.J."/>
            <person name="Koch B.J."/>
            <person name="Probst A.J."/>
            <person name="Hungate B.A."/>
            <person name="Pett-Ridge J."/>
            <person name="Firestone M.K."/>
            <person name="Banfield J.F."/>
        </authorList>
    </citation>
    <scope>NUCLEOTIDE SEQUENCE</scope>
    <source>
        <strain evidence="2">YM_69_17</strain>
    </source>
</reference>
<feature type="transmembrane region" description="Helical" evidence="1">
    <location>
        <begin position="88"/>
        <end position="121"/>
    </location>
</feature>
<proteinExistence type="predicted"/>
<keyword evidence="1" id="KW-0472">Membrane</keyword>
<organism evidence="2 3">
    <name type="scientific">Inquilinus limosus</name>
    <dbReference type="NCBI Taxonomy" id="171674"/>
    <lineage>
        <taxon>Bacteria</taxon>
        <taxon>Pseudomonadati</taxon>
        <taxon>Pseudomonadota</taxon>
        <taxon>Alphaproteobacteria</taxon>
        <taxon>Rhodospirillales</taxon>
        <taxon>Rhodospirillaceae</taxon>
        <taxon>Inquilinus</taxon>
    </lineage>
</organism>
<feature type="transmembrane region" description="Helical" evidence="1">
    <location>
        <begin position="12"/>
        <end position="36"/>
    </location>
</feature>
<evidence type="ECO:0000313" key="2">
    <source>
        <dbReference type="EMBL" id="MBW8725572.1"/>
    </source>
</evidence>
<comment type="caution">
    <text evidence="2">The sequence shown here is derived from an EMBL/GenBank/DDBJ whole genome shotgun (WGS) entry which is preliminary data.</text>
</comment>
<name>A0A952KDS4_9PROT</name>
<feature type="transmembrane region" description="Helical" evidence="1">
    <location>
        <begin position="173"/>
        <end position="192"/>
    </location>
</feature>
<evidence type="ECO:0000313" key="3">
    <source>
        <dbReference type="Proteomes" id="UP000700706"/>
    </source>
</evidence>
<gene>
    <name evidence="2" type="ORF">JF625_10505</name>
</gene>
<accession>A0A952KDS4</accession>
<feature type="transmembrane region" description="Helical" evidence="1">
    <location>
        <begin position="56"/>
        <end position="76"/>
    </location>
</feature>
<protein>
    <submittedName>
        <fullName evidence="2">Uncharacterized protein</fullName>
    </submittedName>
</protein>
<sequence>MAIQELGLDRLRIPFFIAAAILLFLVILVELASMAVLGTDATSGLDLPTPGFGIRYLAILDLLLAYAVATMALGLLLPRGVQGRIQGIVGLVLSLLGLLAAIILIFIALGMLILMVTLLVAVPFGTIAYIAAWGHFPEDTARITLSLVMLLKLAFCVCLVLAHQRFLQNKGLVILAAVSLGATWVVAFLQSFPPGFLVSIADVIGALVIAIVGAIWLILLLIGSIIAVIASLRSVRLG</sequence>